<dbReference type="GO" id="GO:0005516">
    <property type="term" value="F:calmodulin binding"/>
    <property type="evidence" value="ECO:0007669"/>
    <property type="project" value="UniProtKB-KW"/>
</dbReference>
<dbReference type="PANTHER" id="PTHR22706">
    <property type="entry name" value="ASSEMBLY FACTOR FOR SPINDLE MICROTUBULES"/>
    <property type="match status" value="1"/>
</dbReference>
<evidence type="ECO:0000256" key="11">
    <source>
        <dbReference type="ARBA" id="ARBA00023306"/>
    </source>
</evidence>
<evidence type="ECO:0000256" key="4">
    <source>
        <dbReference type="ARBA" id="ARBA00022553"/>
    </source>
</evidence>
<keyword evidence="9" id="KW-0175">Coiled coil</keyword>
<comment type="subcellular location">
    <subcellularLocation>
        <location evidence="2">Cytoplasm</location>
    </subcellularLocation>
    <subcellularLocation>
        <location evidence="1">Nucleus</location>
    </subcellularLocation>
</comment>
<keyword evidence="15" id="KW-1185">Reference proteome</keyword>
<evidence type="ECO:0000256" key="9">
    <source>
        <dbReference type="ARBA" id="ARBA00023054"/>
    </source>
</evidence>
<feature type="compositionally biased region" description="Basic and acidic residues" evidence="12">
    <location>
        <begin position="406"/>
        <end position="418"/>
    </location>
</feature>
<keyword evidence="6" id="KW-0677">Repeat</keyword>
<dbReference type="PROSITE" id="PS50021">
    <property type="entry name" value="CH"/>
    <property type="match status" value="1"/>
</dbReference>
<protein>
    <submittedName>
        <fullName evidence="14">Protein abnormal spindle</fullName>
    </submittedName>
</protein>
<dbReference type="InterPro" id="IPR036872">
    <property type="entry name" value="CH_dom_sf"/>
</dbReference>
<dbReference type="FunFam" id="1.10.418.10:FF:000051">
    <property type="entry name" value="Abnormal spindle-like microcephaly-associated protein homolog"/>
    <property type="match status" value="1"/>
</dbReference>
<feature type="region of interest" description="Disordered" evidence="12">
    <location>
        <begin position="269"/>
        <end position="288"/>
    </location>
</feature>
<dbReference type="Gene3D" id="1.20.5.190">
    <property type="match status" value="6"/>
</dbReference>
<dbReference type="GO" id="GO:0005634">
    <property type="term" value="C:nucleus"/>
    <property type="evidence" value="ECO:0007669"/>
    <property type="project" value="UniProtKB-SubCell"/>
</dbReference>
<keyword evidence="10" id="KW-0539">Nucleus</keyword>
<evidence type="ECO:0000313" key="14">
    <source>
        <dbReference type="EMBL" id="KAJ6637354.1"/>
    </source>
</evidence>
<gene>
    <name evidence="14" type="primary">asp</name>
    <name evidence="14" type="ORF">Bhyg_10084</name>
</gene>
<feature type="compositionally biased region" description="Basic residues" evidence="12">
    <location>
        <begin position="419"/>
        <end position="428"/>
    </location>
</feature>
<evidence type="ECO:0000256" key="8">
    <source>
        <dbReference type="ARBA" id="ARBA00022860"/>
    </source>
</evidence>
<keyword evidence="8" id="KW-0112">Calmodulin-binding</keyword>
<dbReference type="SUPFAM" id="SSF47576">
    <property type="entry name" value="Calponin-homology domain, CH-domain"/>
    <property type="match status" value="1"/>
</dbReference>
<dbReference type="GO" id="GO:0007051">
    <property type="term" value="P:spindle organization"/>
    <property type="evidence" value="ECO:0007669"/>
    <property type="project" value="TreeGrafter"/>
</dbReference>
<dbReference type="InterPro" id="IPR000048">
    <property type="entry name" value="IQ_motif_EF-hand-BS"/>
</dbReference>
<proteinExistence type="predicted"/>
<dbReference type="PANTHER" id="PTHR22706:SF1">
    <property type="entry name" value="ASSEMBLY FACTOR FOR SPINDLE MICROTUBULES"/>
    <property type="match status" value="1"/>
</dbReference>
<dbReference type="GO" id="GO:0000922">
    <property type="term" value="C:spindle pole"/>
    <property type="evidence" value="ECO:0007669"/>
    <property type="project" value="TreeGrafter"/>
</dbReference>
<sequence length="2258" mass="267380">MEIVWTPKVEVKTKDTITIIDDRYFKKDVAIVFKSIDSNCSNKVTKPAATKLKNVTGKLKIKSPSPPQALLRHTMMLNKQRQKSMGKETMGGKNIPPPLPAAEQMPLNELNIFNKQSRLHQNHGKENHSPSRSPLSATALFDDIQFTPVNLNKKKFGDLNKEDIDYMASLPTPVAKPPHNFTYALGNPSDTMEITSFEPNIASTIGKGAIQLESLKLSPESDPRRKLFDMTAASLCQENVTLPTATGQVLNVTHTIVPALLTNIKEECQEISDSEDPSARQSDQQGNDTLHKKFQSMQSLDDFSFEQKMQRHYLGSMPALTDSEAVQSIERNRYFAKSVESDLQTKENRVHLKETNALSSSLWSFAEGDFLAQSSRFNLNESHGIDVPLINVDRREFAVPQPVDSYRTKRPSDDDYGKRKSKWSPPKRTKLDCSSNSSISSIGKSSVRRNTSNWGGVKPKKFPYAIPKLNLTRYKEEERVVFFDPEHHFKTVINPDVFAATTTNDPFLCATMYLDDECIEKHEMNFKKWLNALVTIPWDVDSDKQQQIDFGKLFNDVRGKSLSMAETKEQVSSHYLTTHRMQSLRKTATALYMSENMTSMLQKLCVQIERGQLKIRDGVDLHLDIVLQRELLQLLLYFNPLWLRISLEVIYGEIINMSHNFDIMSLSSFIVNRLFKNKHLEQKYCKVFAQRSDQLKKFSLKKLFMLLVFLDNAKQQKIIKHNPCLFVKTSPYKETKEILCKFSSLILGNMGDIQRDLKRIGIVLSHKQTYIEEFDYAFRNLAVDLRDGIRLTKVMEIILLRDDMVNLLRVPAISRLQKVYNVDLALKALNEAGYVISGGIIAADIADGHREKTLSLLWQIIYKFRAPKFNEAAILIQSWWRRSWLKVIIKKRIRAKLEKARTLAAICIQASYRGHMSRKRTKLWHEKRTDAAIVLQSHIRRYLAQKAFRRQRMAARYIEQWYQRTCLYNRDRNLFLHKRNSVIIIQQWYRRIRFARKIEAVVPLIVSLRNEIALKNRYAVILQERYRAARLMRLERSKFVRLRSSAIVIQQRYRALLLMRKDRAEYLQIRETIISVQRRLRANIKSKEMRNNFQSKKRAALCIQKYFRAKLEARKVRTEFLAVKKATEIVQVRYRARLQMLKALREFQTIKLSAIAVQQRYRARVKMLEAMRSFHAVKHAASVLQVRYRAIVKMRQQREKYLRIKSAVQFVQLRWRATLMMRKHRDEYMRIRMAIVFVQRRVVANRQMLQQRTEYVKLKAATICIQSWYRGKLKMREERASYHQLRWACIFLQQKYRGNKIAQIELQTFLRLKNCAIRIQNRFRANQLTKSERKKYLNLRQAAVSMQQMFRGKLKMRKERQNYLNLVKAATFVQRKYRARRAMETELVNFKEMKWSATVIQERFRAQMRMRRERVAFVQLRSSTITIQRWIRSLKLARDNRQQYLSYRQKVVSVQRRYRAKLQMREDRSNYEMVRWAVLLVQRKFRAQRMMQLQRKQFERIRNAAIVIQRRFSANRLANKQMIEYQLIIESVKLIQTHFRSFKAMKEQRNRFVTLRTATVTIQKFFRSYQLTKTVRTDFVVLKESTIFLQRLYRANRAMRAQNAYYVQLRHAAIVLQTAYRANVLMKSQREIYQKKRNAALTIQKYYRAVQAMKVERRQYLTLRNAVLLCQRKFRANLLMLQQRCSFLIYRTKVTLIQRKFRATLDMRTQRTDFERLRKSAICVQRRFRANILAVSQRCSYLKLKWAAVFVQRKFRANKAMKIERDSYLQQRSSCIVLQKRFRAMVAGRNQRLEYLRIRSATLVIQNRFIAIKLMREQRTQFQRKRNAATVIQTRWRSFLAMKECRANYERLRTVVIKMQKQYRAKLLMRAERDEFLKCKRSAIVIQNWFRATLLMRNLSNQYKLIRCLVVCIQHRFRAKLAMKNERKMFLQIRSAAIVIQRRYRAHREMISERNAWIKTQSTVLGLQSRIRGCIAREEYRKKLTPEYVLLMRQSKCALKIQAFWRGWNLRRKRGPKALALKNIRSKIAHISKNVKQDDRISNIMTKYVAVLNNDRKGNRVDTLNVLIHITRISRMVPHLLINDSDFVVNFCYGVMSQAIRSELDKQIIEQCSYIILNLARYELTKAKVFRLKGLTTIAQMLLRWCDKDCQIFNTLCTLIYIFCQSEQLTKEIRTFMTSYDAELFTLHEIKRLVKRKENMRKNKIQHSSTPSRLDSRQRSQLPMLKPDFGMNSTEPYIFLCSIFAFDTILKKLNIRNI</sequence>
<evidence type="ECO:0000259" key="13">
    <source>
        <dbReference type="PROSITE" id="PS50021"/>
    </source>
</evidence>
<dbReference type="GO" id="GO:0000278">
    <property type="term" value="P:mitotic cell cycle"/>
    <property type="evidence" value="ECO:0007669"/>
    <property type="project" value="TreeGrafter"/>
</dbReference>
<feature type="compositionally biased region" description="Low complexity" evidence="12">
    <location>
        <begin position="434"/>
        <end position="445"/>
    </location>
</feature>
<dbReference type="GO" id="GO:0005737">
    <property type="term" value="C:cytoplasm"/>
    <property type="evidence" value="ECO:0007669"/>
    <property type="project" value="UniProtKB-SubCell"/>
</dbReference>
<dbReference type="Pfam" id="PF00307">
    <property type="entry name" value="CH"/>
    <property type="match status" value="1"/>
</dbReference>
<name>A0A9Q0MUF2_9DIPT</name>
<keyword evidence="3" id="KW-0963">Cytoplasm</keyword>
<evidence type="ECO:0000256" key="7">
    <source>
        <dbReference type="ARBA" id="ARBA00022776"/>
    </source>
</evidence>
<feature type="compositionally biased region" description="Polar residues" evidence="12">
    <location>
        <begin position="279"/>
        <end position="288"/>
    </location>
</feature>
<dbReference type="InterPro" id="IPR001715">
    <property type="entry name" value="CH_dom"/>
</dbReference>
<accession>A0A9Q0MUF2</accession>
<evidence type="ECO:0000256" key="2">
    <source>
        <dbReference type="ARBA" id="ARBA00004496"/>
    </source>
</evidence>
<feature type="domain" description="Calponin-homology (CH)" evidence="13">
    <location>
        <begin position="733"/>
        <end position="865"/>
    </location>
</feature>
<evidence type="ECO:0000256" key="1">
    <source>
        <dbReference type="ARBA" id="ARBA00004123"/>
    </source>
</evidence>
<dbReference type="GO" id="GO:0051295">
    <property type="term" value="P:establishment of meiotic spindle localization"/>
    <property type="evidence" value="ECO:0007669"/>
    <property type="project" value="TreeGrafter"/>
</dbReference>
<dbReference type="OrthoDB" id="2148418at2759"/>
<reference evidence="14" key="1">
    <citation type="submission" date="2022-07" db="EMBL/GenBank/DDBJ databases">
        <authorList>
            <person name="Trinca V."/>
            <person name="Uliana J.V.C."/>
            <person name="Torres T.T."/>
            <person name="Ward R.J."/>
            <person name="Monesi N."/>
        </authorList>
    </citation>
    <scope>NUCLEOTIDE SEQUENCE</scope>
    <source>
        <strain evidence="14">HSMRA1968</strain>
        <tissue evidence="14">Whole embryos</tissue>
    </source>
</reference>
<dbReference type="PROSITE" id="PS50096">
    <property type="entry name" value="IQ"/>
    <property type="match status" value="6"/>
</dbReference>
<dbReference type="Proteomes" id="UP001151699">
    <property type="component" value="Chromosome X"/>
</dbReference>
<keyword evidence="7" id="KW-0498">Mitosis</keyword>
<evidence type="ECO:0000256" key="3">
    <source>
        <dbReference type="ARBA" id="ARBA00022490"/>
    </source>
</evidence>
<dbReference type="Pfam" id="PF00612">
    <property type="entry name" value="IQ"/>
    <property type="match status" value="7"/>
</dbReference>
<evidence type="ECO:0000256" key="5">
    <source>
        <dbReference type="ARBA" id="ARBA00022618"/>
    </source>
</evidence>
<evidence type="ECO:0000256" key="12">
    <source>
        <dbReference type="SAM" id="MobiDB-lite"/>
    </source>
</evidence>
<evidence type="ECO:0000256" key="6">
    <source>
        <dbReference type="ARBA" id="ARBA00022737"/>
    </source>
</evidence>
<keyword evidence="5" id="KW-0132">Cell division</keyword>
<organism evidence="14 15">
    <name type="scientific">Pseudolycoriella hygida</name>
    <dbReference type="NCBI Taxonomy" id="35572"/>
    <lineage>
        <taxon>Eukaryota</taxon>
        <taxon>Metazoa</taxon>
        <taxon>Ecdysozoa</taxon>
        <taxon>Arthropoda</taxon>
        <taxon>Hexapoda</taxon>
        <taxon>Insecta</taxon>
        <taxon>Pterygota</taxon>
        <taxon>Neoptera</taxon>
        <taxon>Endopterygota</taxon>
        <taxon>Diptera</taxon>
        <taxon>Nematocera</taxon>
        <taxon>Sciaroidea</taxon>
        <taxon>Sciaridae</taxon>
        <taxon>Pseudolycoriella</taxon>
    </lineage>
</organism>
<dbReference type="EMBL" id="WJQU01000003">
    <property type="protein sequence ID" value="KAJ6637354.1"/>
    <property type="molecule type" value="Genomic_DNA"/>
</dbReference>
<dbReference type="InterPro" id="IPR051185">
    <property type="entry name" value="ASPM"/>
</dbReference>
<comment type="caution">
    <text evidence="14">The sequence shown here is derived from an EMBL/GenBank/DDBJ whole genome shotgun (WGS) entry which is preliminary data.</text>
</comment>
<feature type="region of interest" description="Disordered" evidence="12">
    <location>
        <begin position="401"/>
        <end position="454"/>
    </location>
</feature>
<dbReference type="Gene3D" id="1.10.418.10">
    <property type="entry name" value="Calponin-like domain"/>
    <property type="match status" value="1"/>
</dbReference>
<keyword evidence="11" id="KW-0131">Cell cycle</keyword>
<evidence type="ECO:0000313" key="15">
    <source>
        <dbReference type="Proteomes" id="UP001151699"/>
    </source>
</evidence>
<dbReference type="CDD" id="cd21223">
    <property type="entry name" value="CH_ASPM_rpt1"/>
    <property type="match status" value="1"/>
</dbReference>
<keyword evidence="4" id="KW-0597">Phosphoprotein</keyword>
<dbReference type="GO" id="GO:0051301">
    <property type="term" value="P:cell division"/>
    <property type="evidence" value="ECO:0007669"/>
    <property type="project" value="UniProtKB-KW"/>
</dbReference>
<dbReference type="SMART" id="SM00015">
    <property type="entry name" value="IQ"/>
    <property type="match status" value="20"/>
</dbReference>
<evidence type="ECO:0000256" key="10">
    <source>
        <dbReference type="ARBA" id="ARBA00023242"/>
    </source>
</evidence>